<evidence type="ECO:0000313" key="2">
    <source>
        <dbReference type="EMBL" id="OEL17679.1"/>
    </source>
</evidence>
<comment type="caution">
    <text evidence="2">The sequence shown here is derived from an EMBL/GenBank/DDBJ whole genome shotgun (WGS) entry which is preliminary data.</text>
</comment>
<proteinExistence type="predicted"/>
<evidence type="ECO:0000256" key="1">
    <source>
        <dbReference type="SAM" id="MobiDB-lite"/>
    </source>
</evidence>
<feature type="non-terminal residue" evidence="2">
    <location>
        <position position="52"/>
    </location>
</feature>
<sequence length="52" mass="5801">MKKKRIQQLVQTQKGALDRFVVKEHQTASTEDQTLQIGGDENVGDNTNSSNN</sequence>
<dbReference type="AlphaFoldDB" id="A0A1E5UXR1"/>
<gene>
    <name evidence="2" type="ORF">BAE44_0021302</name>
</gene>
<dbReference type="Proteomes" id="UP000095767">
    <property type="component" value="Unassembled WGS sequence"/>
</dbReference>
<reference evidence="2 3" key="1">
    <citation type="submission" date="2016-09" db="EMBL/GenBank/DDBJ databases">
        <title>The draft genome of Dichanthelium oligosanthes: A C3 panicoid grass species.</title>
        <authorList>
            <person name="Studer A.J."/>
            <person name="Schnable J.C."/>
            <person name="Brutnell T.P."/>
        </authorList>
    </citation>
    <scope>NUCLEOTIDE SEQUENCE [LARGE SCALE GENOMIC DNA]</scope>
    <source>
        <strain evidence="3">cv. Kellogg 1175</strain>
        <tissue evidence="2">Leaf</tissue>
    </source>
</reference>
<feature type="region of interest" description="Disordered" evidence="1">
    <location>
        <begin position="26"/>
        <end position="52"/>
    </location>
</feature>
<feature type="compositionally biased region" description="Polar residues" evidence="1">
    <location>
        <begin position="27"/>
        <end position="36"/>
    </location>
</feature>
<name>A0A1E5UXR1_9POAL</name>
<dbReference type="EMBL" id="LWDX02059087">
    <property type="protein sequence ID" value="OEL17679.1"/>
    <property type="molecule type" value="Genomic_DNA"/>
</dbReference>
<organism evidence="2 3">
    <name type="scientific">Dichanthelium oligosanthes</name>
    <dbReference type="NCBI Taxonomy" id="888268"/>
    <lineage>
        <taxon>Eukaryota</taxon>
        <taxon>Viridiplantae</taxon>
        <taxon>Streptophyta</taxon>
        <taxon>Embryophyta</taxon>
        <taxon>Tracheophyta</taxon>
        <taxon>Spermatophyta</taxon>
        <taxon>Magnoliopsida</taxon>
        <taxon>Liliopsida</taxon>
        <taxon>Poales</taxon>
        <taxon>Poaceae</taxon>
        <taxon>PACMAD clade</taxon>
        <taxon>Panicoideae</taxon>
        <taxon>Panicodae</taxon>
        <taxon>Paniceae</taxon>
        <taxon>Dichantheliinae</taxon>
        <taxon>Dichanthelium</taxon>
    </lineage>
</organism>
<accession>A0A1E5UXR1</accession>
<evidence type="ECO:0000313" key="3">
    <source>
        <dbReference type="Proteomes" id="UP000095767"/>
    </source>
</evidence>
<keyword evidence="3" id="KW-1185">Reference proteome</keyword>
<protein>
    <submittedName>
        <fullName evidence="2">Uncharacterized protein</fullName>
    </submittedName>
</protein>